<keyword evidence="2" id="KW-1185">Reference proteome</keyword>
<dbReference type="RefSeq" id="WP_047766062.1">
    <property type="nucleotide sequence ID" value="NZ_LAQL01000024.1"/>
</dbReference>
<name>A0A0H2ME89_9PROT</name>
<accession>A0A0H2ME89</accession>
<evidence type="ECO:0000313" key="1">
    <source>
        <dbReference type="EMBL" id="KLN58947.1"/>
    </source>
</evidence>
<evidence type="ECO:0000313" key="2">
    <source>
        <dbReference type="Proteomes" id="UP000035444"/>
    </source>
</evidence>
<comment type="caution">
    <text evidence="1">The sequence shown here is derived from an EMBL/GenBank/DDBJ whole genome shotgun (WGS) entry which is preliminary data.</text>
</comment>
<dbReference type="OrthoDB" id="8478634at2"/>
<organism evidence="1 2">
    <name type="scientific">Kiloniella spongiae</name>
    <dbReference type="NCBI Taxonomy" id="1489064"/>
    <lineage>
        <taxon>Bacteria</taxon>
        <taxon>Pseudomonadati</taxon>
        <taxon>Pseudomonadota</taxon>
        <taxon>Alphaproteobacteria</taxon>
        <taxon>Rhodospirillales</taxon>
        <taxon>Kiloniellaceae</taxon>
        <taxon>Kiloniella</taxon>
    </lineage>
</organism>
<dbReference type="EMBL" id="LAQL01000024">
    <property type="protein sequence ID" value="KLN58947.1"/>
    <property type="molecule type" value="Genomic_DNA"/>
</dbReference>
<dbReference type="AlphaFoldDB" id="A0A0H2ME89"/>
<dbReference type="Proteomes" id="UP000035444">
    <property type="component" value="Unassembled WGS sequence"/>
</dbReference>
<proteinExistence type="predicted"/>
<sequence length="384" mass="44543">MQYPEDKLLSAPPFQPTQIREDVAVWLDRLQHGLALGRFAFCERGNLVPTKGVGAYMPSVFAMKIAWQIGIWDKWPQELRTALVEFISSAQGNNGYFVDPWLRKQTRPNWRDWAKIALGRNKYEAVRAYYSEWDARNIRAETRQNISTLLMVGVLPKFSPPFEISGYSDTWAFLNSLDWSSPWGSGSHLSHQIMLTVTNEKLKTIEIDTKEIKRAIFDFLQEIYHEKDGTWFKGDNVSNVMRINGAMKILSGLQWVDHPFKKHDRLIDLVLSEPFYSDGCHFTNSLFVLHQVIRLQGRGYRQDEIDDRARKAARCLMLHKKKNSGFSFHRNKAQVGYYTAKVSKGFDEADVHGTVMYVWACAIIIEMLKEEYSDEAKIWRIHLP</sequence>
<gene>
    <name evidence="1" type="ORF">WH96_20190</name>
</gene>
<reference evidence="1 2" key="1">
    <citation type="submission" date="2015-03" db="EMBL/GenBank/DDBJ databases">
        <title>Genome Sequence of Kiloniella spongiae MEBiC09566, isolated from a marine sponge.</title>
        <authorList>
            <person name="Shao Z."/>
            <person name="Wang L."/>
            <person name="Li X."/>
        </authorList>
    </citation>
    <scope>NUCLEOTIDE SEQUENCE [LARGE SCALE GENOMIC DNA]</scope>
    <source>
        <strain evidence="1 2">MEBiC09566</strain>
    </source>
</reference>
<dbReference type="STRING" id="1489064.WH96_20190"/>
<protein>
    <recommendedName>
        <fullName evidence="3">Squalene cyclase C-terminal domain-containing protein</fullName>
    </recommendedName>
</protein>
<evidence type="ECO:0008006" key="3">
    <source>
        <dbReference type="Google" id="ProtNLM"/>
    </source>
</evidence>